<dbReference type="SUPFAM" id="SSF51445">
    <property type="entry name" value="(Trans)glycosidases"/>
    <property type="match status" value="1"/>
</dbReference>
<dbReference type="AlphaFoldDB" id="A0AAW3ZP49"/>
<dbReference type="GO" id="GO:0005975">
    <property type="term" value="P:carbohydrate metabolic process"/>
    <property type="evidence" value="ECO:0007669"/>
    <property type="project" value="InterPro"/>
</dbReference>
<dbReference type="InterPro" id="IPR019492">
    <property type="entry name" value="Cyclo-malto-dextrinase_C"/>
</dbReference>
<evidence type="ECO:0000259" key="4">
    <source>
        <dbReference type="SMART" id="SM00642"/>
    </source>
</evidence>
<proteinExistence type="predicted"/>
<dbReference type="Pfam" id="PF10438">
    <property type="entry name" value="Cyc-maltodext_C"/>
    <property type="match status" value="1"/>
</dbReference>
<evidence type="ECO:0000256" key="3">
    <source>
        <dbReference type="SAM" id="MobiDB-lite"/>
    </source>
</evidence>
<evidence type="ECO:0000313" key="5">
    <source>
        <dbReference type="EMBL" id="MBD8526402.1"/>
    </source>
</evidence>
<evidence type="ECO:0000313" key="6">
    <source>
        <dbReference type="Proteomes" id="UP000613768"/>
    </source>
</evidence>
<dbReference type="Gene3D" id="2.60.40.1180">
    <property type="entry name" value="Golgi alpha-mannosidase II"/>
    <property type="match status" value="1"/>
</dbReference>
<dbReference type="Proteomes" id="UP000613768">
    <property type="component" value="Unassembled WGS sequence"/>
</dbReference>
<protein>
    <submittedName>
        <fullName evidence="5">Glycoside hydrolase family 13 protein</fullName>
    </submittedName>
</protein>
<keyword evidence="2" id="KW-0326">Glycosidase</keyword>
<dbReference type="InterPro" id="IPR013780">
    <property type="entry name" value="Glyco_hydro_b"/>
</dbReference>
<keyword evidence="1 5" id="KW-0378">Hydrolase</keyword>
<sequence>MRVSVRLMSFGLMSFGLLLLALPGFALANQSLRVEPPFWWVGMRDPSLQLMIHAPDIAKAEARSVSKDVTITAQHRLSSPNYLFVDLVIAADTAPGTVSLELTRDGQSVAQIEYPLQARRKGSADRVGFGPQDAIYLLVPDRFANGDPRNDNSADTLEKIDRSKPGGRHGGDLAGMSQALPYLADLGITQIWPTPLVENDMPAYSYHGYAPTDLYRIDPRFGSNEDYRAFVAAAGQRGIGVIQDIVLNHIGSHHHWLRDPPSADWINGNGQFSPTTHARTTVQDRYAAAVDRDEFLQGWFVETMPDLNQRNPFLATYLIQNSLWWIEYADLSGIREDTYPYSEPDFLARWSKRIVQEYPSFSIVGEEWSRNPTIVSHWQANAGQSRHADSATNAMMDFPLYYELSEALAQDDGQKALDRLYQALVNDALYPAPERMVLFDGNHDTPRLYSLLGEDQGRYRAALTYLLTLPRTPQLFYGSEVAMSSPVERDDGRVRGDFPGGWAGDKVNGFTGAGLTDTARRTQQLVRSLLRFRRSSSALTRGDLIHFLPKDGVYVFARRSAEQTVLVAINRSAMEQTLDARRFREALGDAGELLDVLDQTRVDLGQGIRVPADDIRVLESTSAPQR</sequence>
<dbReference type="InterPro" id="IPR013783">
    <property type="entry name" value="Ig-like_fold"/>
</dbReference>
<gene>
    <name evidence="5" type="ORF">IFO71_11705</name>
</gene>
<dbReference type="GO" id="GO:0016798">
    <property type="term" value="F:hydrolase activity, acting on glycosyl bonds"/>
    <property type="evidence" value="ECO:0007669"/>
    <property type="project" value="UniProtKB-KW"/>
</dbReference>
<dbReference type="Pfam" id="PF09087">
    <property type="entry name" value="Cyc-maltodext_N"/>
    <property type="match status" value="1"/>
</dbReference>
<dbReference type="RefSeq" id="WP_192029824.1">
    <property type="nucleotide sequence ID" value="NZ_JACYTR010000022.1"/>
</dbReference>
<name>A0AAW3ZP49_9GAMM</name>
<dbReference type="InterPro" id="IPR006047">
    <property type="entry name" value="GH13_cat_dom"/>
</dbReference>
<dbReference type="InterPro" id="IPR017853">
    <property type="entry name" value="GH"/>
</dbReference>
<feature type="compositionally biased region" description="Basic and acidic residues" evidence="3">
    <location>
        <begin position="148"/>
        <end position="164"/>
    </location>
</feature>
<accession>A0AAW3ZP49</accession>
<comment type="caution">
    <text evidence="5">The sequence shown here is derived from an EMBL/GenBank/DDBJ whole genome shotgun (WGS) entry which is preliminary data.</text>
</comment>
<evidence type="ECO:0000256" key="2">
    <source>
        <dbReference type="ARBA" id="ARBA00023295"/>
    </source>
</evidence>
<dbReference type="SUPFAM" id="SSF81296">
    <property type="entry name" value="E set domains"/>
    <property type="match status" value="1"/>
</dbReference>
<dbReference type="SMART" id="SM00642">
    <property type="entry name" value="Aamy"/>
    <property type="match status" value="1"/>
</dbReference>
<dbReference type="PANTHER" id="PTHR10357">
    <property type="entry name" value="ALPHA-AMYLASE FAMILY MEMBER"/>
    <property type="match status" value="1"/>
</dbReference>
<feature type="domain" description="Glycosyl hydrolase family 13 catalytic" evidence="4">
    <location>
        <begin position="137"/>
        <end position="533"/>
    </location>
</feature>
<dbReference type="Gene3D" id="3.20.20.80">
    <property type="entry name" value="Glycosidases"/>
    <property type="match status" value="1"/>
</dbReference>
<dbReference type="CDD" id="cd11340">
    <property type="entry name" value="AmyAc_bac_CMD_like_3"/>
    <property type="match status" value="1"/>
</dbReference>
<reference evidence="5 6" key="1">
    <citation type="submission" date="2020-09" db="EMBL/GenBank/DDBJ databases">
        <title>Pseudoxanthomonas sp. CAU 1598 isolated from sand of Yaerae Beach.</title>
        <authorList>
            <person name="Kim W."/>
        </authorList>
    </citation>
    <scope>NUCLEOTIDE SEQUENCE [LARGE SCALE GENOMIC DNA]</scope>
    <source>
        <strain evidence="5 6">CAU 1598</strain>
    </source>
</reference>
<feature type="region of interest" description="Disordered" evidence="3">
    <location>
        <begin position="146"/>
        <end position="171"/>
    </location>
</feature>
<dbReference type="Gene3D" id="2.60.40.10">
    <property type="entry name" value="Immunoglobulins"/>
    <property type="match status" value="1"/>
</dbReference>
<evidence type="ECO:0000256" key="1">
    <source>
        <dbReference type="ARBA" id="ARBA00022801"/>
    </source>
</evidence>
<dbReference type="InterPro" id="IPR014756">
    <property type="entry name" value="Ig_E-set"/>
</dbReference>
<organism evidence="5 6">
    <name type="scientific">Pseudomarimonas arenosa</name>
    <dbReference type="NCBI Taxonomy" id="2774145"/>
    <lineage>
        <taxon>Bacteria</taxon>
        <taxon>Pseudomonadati</taxon>
        <taxon>Pseudomonadota</taxon>
        <taxon>Gammaproteobacteria</taxon>
        <taxon>Lysobacterales</taxon>
        <taxon>Lysobacteraceae</taxon>
        <taxon>Pseudomarimonas</taxon>
    </lineage>
</organism>
<dbReference type="EMBL" id="JACYTR010000022">
    <property type="protein sequence ID" value="MBD8526402.1"/>
    <property type="molecule type" value="Genomic_DNA"/>
</dbReference>
<dbReference type="Pfam" id="PF00128">
    <property type="entry name" value="Alpha-amylase"/>
    <property type="match status" value="1"/>
</dbReference>
<dbReference type="SUPFAM" id="SSF51011">
    <property type="entry name" value="Glycosyl hydrolase domain"/>
    <property type="match status" value="1"/>
</dbReference>
<dbReference type="InterPro" id="IPR015171">
    <property type="entry name" value="Cyc-maltodext_N"/>
</dbReference>
<dbReference type="PANTHER" id="PTHR10357:SF210">
    <property type="entry name" value="MALTODEXTRIN GLUCOSIDASE"/>
    <property type="match status" value="1"/>
</dbReference>
<keyword evidence="6" id="KW-1185">Reference proteome</keyword>